<evidence type="ECO:0000313" key="2">
    <source>
        <dbReference type="Proteomes" id="UP000308600"/>
    </source>
</evidence>
<protein>
    <submittedName>
        <fullName evidence="1">Uncharacterized protein</fullName>
    </submittedName>
</protein>
<dbReference type="Proteomes" id="UP000308600">
    <property type="component" value="Unassembled WGS sequence"/>
</dbReference>
<organism evidence="1 2">
    <name type="scientific">Pluteus cervinus</name>
    <dbReference type="NCBI Taxonomy" id="181527"/>
    <lineage>
        <taxon>Eukaryota</taxon>
        <taxon>Fungi</taxon>
        <taxon>Dikarya</taxon>
        <taxon>Basidiomycota</taxon>
        <taxon>Agaricomycotina</taxon>
        <taxon>Agaricomycetes</taxon>
        <taxon>Agaricomycetidae</taxon>
        <taxon>Agaricales</taxon>
        <taxon>Pluteineae</taxon>
        <taxon>Pluteaceae</taxon>
        <taxon>Pluteus</taxon>
    </lineage>
</organism>
<sequence length="171" mass="19732">MTSPYNYSLSYFESPPSKTTSDFSTSPSPNSSNMALTPDQHSLLLRQATRISLDAPTQPRRYLTPSATSKKEVPAFYSRMYSPSDLLPDEEDELAEDRPGPNATDQEKISYKRRQNTIAARRSRQRKRDELEKLQRRVEFLEKESQKWEFRTKALKDLLNCHGIPAPQFSD</sequence>
<gene>
    <name evidence="1" type="ORF">BDN72DRAFT_844662</name>
</gene>
<proteinExistence type="predicted"/>
<dbReference type="EMBL" id="ML208413">
    <property type="protein sequence ID" value="TFK66183.1"/>
    <property type="molecule type" value="Genomic_DNA"/>
</dbReference>
<keyword evidence="2" id="KW-1185">Reference proteome</keyword>
<accession>A0ACD3AJV0</accession>
<evidence type="ECO:0000313" key="1">
    <source>
        <dbReference type="EMBL" id="TFK66183.1"/>
    </source>
</evidence>
<reference evidence="1 2" key="1">
    <citation type="journal article" date="2019" name="Nat. Ecol. Evol.">
        <title>Megaphylogeny resolves global patterns of mushroom evolution.</title>
        <authorList>
            <person name="Varga T."/>
            <person name="Krizsan K."/>
            <person name="Foldi C."/>
            <person name="Dima B."/>
            <person name="Sanchez-Garcia M."/>
            <person name="Sanchez-Ramirez S."/>
            <person name="Szollosi G.J."/>
            <person name="Szarkandi J.G."/>
            <person name="Papp V."/>
            <person name="Albert L."/>
            <person name="Andreopoulos W."/>
            <person name="Angelini C."/>
            <person name="Antonin V."/>
            <person name="Barry K.W."/>
            <person name="Bougher N.L."/>
            <person name="Buchanan P."/>
            <person name="Buyck B."/>
            <person name="Bense V."/>
            <person name="Catcheside P."/>
            <person name="Chovatia M."/>
            <person name="Cooper J."/>
            <person name="Damon W."/>
            <person name="Desjardin D."/>
            <person name="Finy P."/>
            <person name="Geml J."/>
            <person name="Haridas S."/>
            <person name="Hughes K."/>
            <person name="Justo A."/>
            <person name="Karasinski D."/>
            <person name="Kautmanova I."/>
            <person name="Kiss B."/>
            <person name="Kocsube S."/>
            <person name="Kotiranta H."/>
            <person name="LaButti K.M."/>
            <person name="Lechner B.E."/>
            <person name="Liimatainen K."/>
            <person name="Lipzen A."/>
            <person name="Lukacs Z."/>
            <person name="Mihaltcheva S."/>
            <person name="Morgado L.N."/>
            <person name="Niskanen T."/>
            <person name="Noordeloos M.E."/>
            <person name="Ohm R.A."/>
            <person name="Ortiz-Santana B."/>
            <person name="Ovrebo C."/>
            <person name="Racz N."/>
            <person name="Riley R."/>
            <person name="Savchenko A."/>
            <person name="Shiryaev A."/>
            <person name="Soop K."/>
            <person name="Spirin V."/>
            <person name="Szebenyi C."/>
            <person name="Tomsovsky M."/>
            <person name="Tulloss R.E."/>
            <person name="Uehling J."/>
            <person name="Grigoriev I.V."/>
            <person name="Vagvolgyi C."/>
            <person name="Papp T."/>
            <person name="Martin F.M."/>
            <person name="Miettinen O."/>
            <person name="Hibbett D.S."/>
            <person name="Nagy L.G."/>
        </authorList>
    </citation>
    <scope>NUCLEOTIDE SEQUENCE [LARGE SCALE GENOMIC DNA]</scope>
    <source>
        <strain evidence="1 2">NL-1719</strain>
    </source>
</reference>
<name>A0ACD3AJV0_9AGAR</name>